<dbReference type="EMBL" id="KN832872">
    <property type="protein sequence ID" value="KIN04488.1"/>
    <property type="molecule type" value="Genomic_DNA"/>
</dbReference>
<reference evidence="1 2" key="1">
    <citation type="submission" date="2014-04" db="EMBL/GenBank/DDBJ databases">
        <authorList>
            <consortium name="DOE Joint Genome Institute"/>
            <person name="Kuo A."/>
            <person name="Martino E."/>
            <person name="Perotto S."/>
            <person name="Kohler A."/>
            <person name="Nagy L.G."/>
            <person name="Floudas D."/>
            <person name="Copeland A."/>
            <person name="Barry K.W."/>
            <person name="Cichocki N."/>
            <person name="Veneault-Fourrey C."/>
            <person name="LaButti K."/>
            <person name="Lindquist E.A."/>
            <person name="Lipzen A."/>
            <person name="Lundell T."/>
            <person name="Morin E."/>
            <person name="Murat C."/>
            <person name="Sun H."/>
            <person name="Tunlid A."/>
            <person name="Henrissat B."/>
            <person name="Grigoriev I.V."/>
            <person name="Hibbett D.S."/>
            <person name="Martin F."/>
            <person name="Nordberg H.P."/>
            <person name="Cantor M.N."/>
            <person name="Hua S.X."/>
        </authorList>
    </citation>
    <scope>NUCLEOTIDE SEQUENCE [LARGE SCALE GENOMIC DNA]</scope>
    <source>
        <strain evidence="1 2">Zn</strain>
    </source>
</reference>
<keyword evidence="2" id="KW-1185">Reference proteome</keyword>
<sequence>MFDPFANTIGDLKGRKALNGELKGNFPVVARQEARCWSWSDLTRDGAAKDSRLISNVPPKGASTCKKGRYYTFTYL</sequence>
<name>A0A0C3DR08_OIDMZ</name>
<organism evidence="1 2">
    <name type="scientific">Oidiodendron maius (strain Zn)</name>
    <dbReference type="NCBI Taxonomy" id="913774"/>
    <lineage>
        <taxon>Eukaryota</taxon>
        <taxon>Fungi</taxon>
        <taxon>Dikarya</taxon>
        <taxon>Ascomycota</taxon>
        <taxon>Pezizomycotina</taxon>
        <taxon>Leotiomycetes</taxon>
        <taxon>Leotiomycetes incertae sedis</taxon>
        <taxon>Myxotrichaceae</taxon>
        <taxon>Oidiodendron</taxon>
    </lineage>
</organism>
<dbReference type="HOGENOM" id="CLU_2655126_0_0_1"/>
<evidence type="ECO:0000313" key="2">
    <source>
        <dbReference type="Proteomes" id="UP000054321"/>
    </source>
</evidence>
<evidence type="ECO:0000313" key="1">
    <source>
        <dbReference type="EMBL" id="KIN04488.1"/>
    </source>
</evidence>
<dbReference type="AlphaFoldDB" id="A0A0C3DR08"/>
<accession>A0A0C3DR08</accession>
<gene>
    <name evidence="1" type="ORF">OIDMADRAFT_17531</name>
</gene>
<reference evidence="2" key="2">
    <citation type="submission" date="2015-01" db="EMBL/GenBank/DDBJ databases">
        <title>Evolutionary Origins and Diversification of the Mycorrhizal Mutualists.</title>
        <authorList>
            <consortium name="DOE Joint Genome Institute"/>
            <consortium name="Mycorrhizal Genomics Consortium"/>
            <person name="Kohler A."/>
            <person name="Kuo A."/>
            <person name="Nagy L.G."/>
            <person name="Floudas D."/>
            <person name="Copeland A."/>
            <person name="Barry K.W."/>
            <person name="Cichocki N."/>
            <person name="Veneault-Fourrey C."/>
            <person name="LaButti K."/>
            <person name="Lindquist E.A."/>
            <person name="Lipzen A."/>
            <person name="Lundell T."/>
            <person name="Morin E."/>
            <person name="Murat C."/>
            <person name="Riley R."/>
            <person name="Ohm R."/>
            <person name="Sun H."/>
            <person name="Tunlid A."/>
            <person name="Henrissat B."/>
            <person name="Grigoriev I.V."/>
            <person name="Hibbett D.S."/>
            <person name="Martin F."/>
        </authorList>
    </citation>
    <scope>NUCLEOTIDE SEQUENCE [LARGE SCALE GENOMIC DNA]</scope>
    <source>
        <strain evidence="2">Zn</strain>
    </source>
</reference>
<dbReference type="InParanoid" id="A0A0C3DR08"/>
<dbReference type="Proteomes" id="UP000054321">
    <property type="component" value="Unassembled WGS sequence"/>
</dbReference>
<protein>
    <submittedName>
        <fullName evidence="1">Uncharacterized protein</fullName>
    </submittedName>
</protein>
<proteinExistence type="predicted"/>